<evidence type="ECO:0000256" key="1">
    <source>
        <dbReference type="SAM" id="Phobius"/>
    </source>
</evidence>
<keyword evidence="3" id="KW-1185">Reference proteome</keyword>
<name>A0AAD6J074_DREDA</name>
<evidence type="ECO:0000313" key="3">
    <source>
        <dbReference type="Proteomes" id="UP001221413"/>
    </source>
</evidence>
<dbReference type="EMBL" id="JAQGDS010000004">
    <property type="protein sequence ID" value="KAJ6261184.1"/>
    <property type="molecule type" value="Genomic_DNA"/>
</dbReference>
<dbReference type="AlphaFoldDB" id="A0AAD6J074"/>
<keyword evidence="1" id="KW-0472">Membrane</keyword>
<feature type="transmembrane region" description="Helical" evidence="1">
    <location>
        <begin position="45"/>
        <end position="62"/>
    </location>
</feature>
<reference evidence="2" key="1">
    <citation type="submission" date="2023-01" db="EMBL/GenBank/DDBJ databases">
        <title>The chitinases involved in constricting ring structure development in the nematode-trapping fungus Drechslerella dactyloides.</title>
        <authorList>
            <person name="Wang R."/>
            <person name="Zhang L."/>
            <person name="Tang P."/>
            <person name="Li S."/>
            <person name="Liang L."/>
        </authorList>
    </citation>
    <scope>NUCLEOTIDE SEQUENCE</scope>
    <source>
        <strain evidence="2">YMF1.00031</strain>
    </source>
</reference>
<sequence length="144" mass="16971">MVYPEVGIGLLPPVFEGGLLWVHGRMMVLQGGNVDTQFPHYLDDVFWVVYIALVNRFLTAYLEDIRVNNERRSRPLPSPEDIIKRMNDKEPVQWAWVLVKVLLVVSWVILGVQTYVIWQDFKRISENWGGKDWIWNMLWIYLGP</sequence>
<accession>A0AAD6J074</accession>
<keyword evidence="1" id="KW-1133">Transmembrane helix</keyword>
<proteinExistence type="predicted"/>
<organism evidence="2 3">
    <name type="scientific">Drechslerella dactyloides</name>
    <name type="common">Nematode-trapping fungus</name>
    <name type="synonym">Arthrobotrys dactyloides</name>
    <dbReference type="NCBI Taxonomy" id="74499"/>
    <lineage>
        <taxon>Eukaryota</taxon>
        <taxon>Fungi</taxon>
        <taxon>Dikarya</taxon>
        <taxon>Ascomycota</taxon>
        <taxon>Pezizomycotina</taxon>
        <taxon>Orbiliomycetes</taxon>
        <taxon>Orbiliales</taxon>
        <taxon>Orbiliaceae</taxon>
        <taxon>Drechslerella</taxon>
    </lineage>
</organism>
<protein>
    <submittedName>
        <fullName evidence="2">Uncharacterized protein</fullName>
    </submittedName>
</protein>
<dbReference type="Proteomes" id="UP001221413">
    <property type="component" value="Unassembled WGS sequence"/>
</dbReference>
<evidence type="ECO:0000313" key="2">
    <source>
        <dbReference type="EMBL" id="KAJ6261184.1"/>
    </source>
</evidence>
<feature type="transmembrane region" description="Helical" evidence="1">
    <location>
        <begin position="94"/>
        <end position="118"/>
    </location>
</feature>
<gene>
    <name evidence="2" type="ORF">Dda_3852</name>
</gene>
<comment type="caution">
    <text evidence="2">The sequence shown here is derived from an EMBL/GenBank/DDBJ whole genome shotgun (WGS) entry which is preliminary data.</text>
</comment>
<keyword evidence="1" id="KW-0812">Transmembrane</keyword>